<feature type="compositionally biased region" description="Basic and acidic residues" evidence="10">
    <location>
        <begin position="320"/>
        <end position="336"/>
    </location>
</feature>
<evidence type="ECO:0000256" key="5">
    <source>
        <dbReference type="ARBA" id="ARBA00022519"/>
    </source>
</evidence>
<keyword evidence="6 9" id="KW-0812">Transmembrane</keyword>
<name>A0A5V0BEH6_SALEN</name>
<comment type="caution">
    <text evidence="13">The sequence shown here is derived from an EMBL/GenBank/DDBJ whole genome shotgun (WGS) entry which is preliminary data.</text>
</comment>
<dbReference type="InterPro" id="IPR050739">
    <property type="entry name" value="MFP"/>
</dbReference>
<dbReference type="PANTHER" id="PTHR30386">
    <property type="entry name" value="MEMBRANE FUSION SUBUNIT OF EMRAB-TOLC MULTIDRUG EFFLUX PUMP"/>
    <property type="match status" value="1"/>
</dbReference>
<dbReference type="InterPro" id="IPR058982">
    <property type="entry name" value="Beta-barrel_AprE"/>
</dbReference>
<evidence type="ECO:0000313" key="13">
    <source>
        <dbReference type="EMBL" id="EBS5460943.1"/>
    </source>
</evidence>
<dbReference type="NCBIfam" id="TIGR01843">
    <property type="entry name" value="type_I_hlyD"/>
    <property type="match status" value="1"/>
</dbReference>
<dbReference type="GO" id="GO:0005886">
    <property type="term" value="C:plasma membrane"/>
    <property type="evidence" value="ECO:0007669"/>
    <property type="project" value="UniProtKB-SubCell"/>
</dbReference>
<feature type="domain" description="CyaD-like alpha-helical hairpin" evidence="11">
    <location>
        <begin position="145"/>
        <end position="341"/>
    </location>
</feature>
<evidence type="ECO:0000256" key="6">
    <source>
        <dbReference type="ARBA" id="ARBA00022692"/>
    </source>
</evidence>
<evidence type="ECO:0000256" key="2">
    <source>
        <dbReference type="ARBA" id="ARBA00009477"/>
    </source>
</evidence>
<accession>A0A5V0BEH6</accession>
<dbReference type="EMBL" id="AAGVVM010000097">
    <property type="protein sequence ID" value="EBS5460943.1"/>
    <property type="molecule type" value="Genomic_DNA"/>
</dbReference>
<evidence type="ECO:0000256" key="10">
    <source>
        <dbReference type="SAM" id="MobiDB-lite"/>
    </source>
</evidence>
<feature type="region of interest" description="Disordered" evidence="10">
    <location>
        <begin position="317"/>
        <end position="336"/>
    </location>
</feature>
<evidence type="ECO:0000256" key="1">
    <source>
        <dbReference type="ARBA" id="ARBA00004377"/>
    </source>
</evidence>
<organism evidence="13">
    <name type="scientific">Salmonella enteritidis</name>
    <dbReference type="NCBI Taxonomy" id="149539"/>
    <lineage>
        <taxon>Bacteria</taxon>
        <taxon>Pseudomonadati</taxon>
        <taxon>Pseudomonadota</taxon>
        <taxon>Gammaproteobacteria</taxon>
        <taxon>Enterobacterales</taxon>
        <taxon>Enterobacteriaceae</taxon>
        <taxon>Salmonella</taxon>
    </lineage>
</organism>
<keyword evidence="5 9" id="KW-0997">Cell inner membrane</keyword>
<dbReference type="Pfam" id="PF26002">
    <property type="entry name" value="Beta-barrel_AprE"/>
    <property type="match status" value="1"/>
</dbReference>
<keyword evidence="4 9" id="KW-1003">Cell membrane</keyword>
<dbReference type="InterPro" id="IPR059040">
    <property type="entry name" value="HH_CyaD-like"/>
</dbReference>
<comment type="similarity">
    <text evidence="2 9">Belongs to the membrane fusion protein (MFP) (TC 8.A.1) family.</text>
</comment>
<evidence type="ECO:0000259" key="11">
    <source>
        <dbReference type="Pfam" id="PF25988"/>
    </source>
</evidence>
<evidence type="ECO:0000256" key="7">
    <source>
        <dbReference type="ARBA" id="ARBA00022989"/>
    </source>
</evidence>
<feature type="transmembrane region" description="Helical" evidence="9">
    <location>
        <begin position="76"/>
        <end position="93"/>
    </location>
</feature>
<dbReference type="GO" id="GO:0015031">
    <property type="term" value="P:protein transport"/>
    <property type="evidence" value="ECO:0007669"/>
    <property type="project" value="InterPro"/>
</dbReference>
<keyword evidence="7 9" id="KW-1133">Transmembrane helix</keyword>
<evidence type="ECO:0000256" key="3">
    <source>
        <dbReference type="ARBA" id="ARBA00022448"/>
    </source>
</evidence>
<evidence type="ECO:0000256" key="9">
    <source>
        <dbReference type="RuleBase" id="RU365093"/>
    </source>
</evidence>
<dbReference type="PRINTS" id="PR01490">
    <property type="entry name" value="RTXTOXIND"/>
</dbReference>
<comment type="subcellular location">
    <subcellularLocation>
        <location evidence="1 9">Cell inner membrane</location>
        <topology evidence="1 9">Single-pass membrane protein</topology>
    </subcellularLocation>
</comment>
<sequence length="491" mass="55004">MMSCSGSRGSMPVSGGCSRSSQMSGWAGLWHCLTVWRRYWRQRRQLAPAAYRPEEADFLPGALALQEKPLSPLPHVLVWLLMLLLVLALVWAFCGHIDIVATATGKVIPGGNSKVIQTDETALVRRIMVTEGQTVRAGEPLLFLDDTLVRADVVRLRSELAAAMADNIRAGVLLQALRTGGLPVRVRFPSLLTAVQQDETWRRIQGQYQAWREQQILAEAGIAQIRAQQEEAEAELQHLKALVPVNRTLAGDYRGLAQKHFVSRHDYLRQEQVRLDSVKQVAVQKARLATLKVSEKEAEAKKQSQMADYRQSLLELEQESQTRSEMTRQELEKAQEQERRMTLRSPVDGTVQQLAVHTVGGVVTAAQPLMVTVPENAPVEVEAFVENQDIGFIHPGQRVAVKIETFNYTRYGFISGTVKSVSRDAIEDEKRGLIYSVRITLSRNVMDIGGHPVAISPGMAVRAEIKTDRQRVVDYFLSPLKVYIDESLRER</sequence>
<dbReference type="Pfam" id="PF25988">
    <property type="entry name" value="HH_CyaD"/>
    <property type="match status" value="1"/>
</dbReference>
<evidence type="ECO:0000256" key="8">
    <source>
        <dbReference type="ARBA" id="ARBA00023136"/>
    </source>
</evidence>
<evidence type="ECO:0000256" key="4">
    <source>
        <dbReference type="ARBA" id="ARBA00022475"/>
    </source>
</evidence>
<dbReference type="AlphaFoldDB" id="A0A5V0BEH6"/>
<feature type="domain" description="AprE-like beta-barrel" evidence="12">
    <location>
        <begin position="381"/>
        <end position="467"/>
    </location>
</feature>
<dbReference type="Gene3D" id="2.40.30.170">
    <property type="match status" value="1"/>
</dbReference>
<dbReference type="PANTHER" id="PTHR30386:SF27">
    <property type="entry name" value="MEMBRANE FUSION PROTEIN (MFP) FAMILY PROTEIN"/>
    <property type="match status" value="1"/>
</dbReference>
<evidence type="ECO:0000259" key="12">
    <source>
        <dbReference type="Pfam" id="PF26002"/>
    </source>
</evidence>
<protein>
    <recommendedName>
        <fullName evidence="9">Membrane fusion protein (MFP) family protein</fullName>
    </recommendedName>
</protein>
<keyword evidence="8 9" id="KW-0472">Membrane</keyword>
<reference evidence="13" key="1">
    <citation type="submission" date="2018-07" db="EMBL/GenBank/DDBJ databases">
        <authorList>
            <person name="Ashton P.M."/>
            <person name="Dallman T."/>
            <person name="Nair S."/>
            <person name="De Pinna E."/>
            <person name="Peters T."/>
            <person name="Grant K."/>
        </authorList>
    </citation>
    <scope>NUCLEOTIDE SEQUENCE</scope>
    <source>
        <strain evidence="13">245081</strain>
    </source>
</reference>
<dbReference type="InterPro" id="IPR010129">
    <property type="entry name" value="T1SS_HlyD"/>
</dbReference>
<keyword evidence="3 9" id="KW-0813">Transport</keyword>
<proteinExistence type="inferred from homology"/>
<gene>
    <name evidence="13" type="ORF">DUU06_25755</name>
</gene>